<sequence length="105" mass="11926">MYVEGLEFDLEQVMKEGLYGSVDRVLEIQEFGYGVNKLYDVYLATGKLLSPCEAKDLIQAGRSLENVYEINVDHDLVVVTPRFKVSILTLQLCLFCKFSPIMAIQ</sequence>
<dbReference type="EMBL" id="OX465085">
    <property type="protein sequence ID" value="CAI9303239.1"/>
    <property type="molecule type" value="Genomic_DNA"/>
</dbReference>
<reference evidence="1" key="1">
    <citation type="submission" date="2023-04" db="EMBL/GenBank/DDBJ databases">
        <authorList>
            <person name="Vijverberg K."/>
            <person name="Xiong W."/>
            <person name="Schranz E."/>
        </authorList>
    </citation>
    <scope>NUCLEOTIDE SEQUENCE</scope>
</reference>
<evidence type="ECO:0000313" key="1">
    <source>
        <dbReference type="EMBL" id="CAI9303239.1"/>
    </source>
</evidence>
<dbReference type="AlphaFoldDB" id="A0AA36A276"/>
<organism evidence="1 2">
    <name type="scientific">Lactuca saligna</name>
    <name type="common">Willowleaf lettuce</name>
    <dbReference type="NCBI Taxonomy" id="75948"/>
    <lineage>
        <taxon>Eukaryota</taxon>
        <taxon>Viridiplantae</taxon>
        <taxon>Streptophyta</taxon>
        <taxon>Embryophyta</taxon>
        <taxon>Tracheophyta</taxon>
        <taxon>Spermatophyta</taxon>
        <taxon>Magnoliopsida</taxon>
        <taxon>eudicotyledons</taxon>
        <taxon>Gunneridae</taxon>
        <taxon>Pentapetalae</taxon>
        <taxon>asterids</taxon>
        <taxon>campanulids</taxon>
        <taxon>Asterales</taxon>
        <taxon>Asteraceae</taxon>
        <taxon>Cichorioideae</taxon>
        <taxon>Cichorieae</taxon>
        <taxon>Lactucinae</taxon>
        <taxon>Lactuca</taxon>
    </lineage>
</organism>
<keyword evidence="2" id="KW-1185">Reference proteome</keyword>
<dbReference type="Proteomes" id="UP001177003">
    <property type="component" value="Chromosome 9"/>
</dbReference>
<evidence type="ECO:0000313" key="2">
    <source>
        <dbReference type="Proteomes" id="UP001177003"/>
    </source>
</evidence>
<protein>
    <submittedName>
        <fullName evidence="1">Uncharacterized protein</fullName>
    </submittedName>
</protein>
<gene>
    <name evidence="1" type="ORF">LSALG_LOCUS41689</name>
</gene>
<accession>A0AA36A276</accession>
<name>A0AA36A276_LACSI</name>
<proteinExistence type="predicted"/>